<evidence type="ECO:0000259" key="2">
    <source>
        <dbReference type="SMART" id="SM00355"/>
    </source>
</evidence>
<dbReference type="EMBL" id="JAABOE010000043">
    <property type="protein sequence ID" value="KAF3177855.1"/>
    <property type="molecule type" value="Genomic_DNA"/>
</dbReference>
<organism evidence="5 8">
    <name type="scientific">Orbilia oligospora</name>
    <name type="common">Nematode-trapping fungus</name>
    <name type="synonym">Arthrobotrys oligospora</name>
    <dbReference type="NCBI Taxonomy" id="2813651"/>
    <lineage>
        <taxon>Eukaryota</taxon>
        <taxon>Fungi</taxon>
        <taxon>Dikarya</taxon>
        <taxon>Ascomycota</taxon>
        <taxon>Pezizomycotina</taxon>
        <taxon>Orbiliomycetes</taxon>
        <taxon>Orbiliales</taxon>
        <taxon>Orbiliaceae</taxon>
        <taxon>Orbilia</taxon>
    </lineage>
</organism>
<feature type="compositionally biased region" description="Polar residues" evidence="1">
    <location>
        <begin position="253"/>
        <end position="267"/>
    </location>
</feature>
<reference evidence="6 7" key="1">
    <citation type="submission" date="2019-06" db="EMBL/GenBank/DDBJ databases">
        <authorList>
            <person name="Palmer J.M."/>
        </authorList>
    </citation>
    <scope>NUCLEOTIDE SEQUENCE [LARGE SCALE GENOMIC DNA]</scope>
    <source>
        <strain evidence="4 6">TWF106</strain>
        <strain evidence="5 8">TWF191</strain>
        <strain evidence="3 7">TWF788</strain>
    </source>
</reference>
<feature type="compositionally biased region" description="Polar residues" evidence="1">
    <location>
        <begin position="159"/>
        <end position="169"/>
    </location>
</feature>
<feature type="region of interest" description="Disordered" evidence="1">
    <location>
        <begin position="1"/>
        <end position="20"/>
    </location>
</feature>
<feature type="compositionally biased region" description="Polar residues" evidence="1">
    <location>
        <begin position="8"/>
        <end position="20"/>
    </location>
</feature>
<feature type="region of interest" description="Disordered" evidence="1">
    <location>
        <begin position="253"/>
        <end position="275"/>
    </location>
</feature>
<name>A0A6G1M471_ORBOL</name>
<feature type="domain" description="C2H2-type" evidence="2">
    <location>
        <begin position="283"/>
        <end position="317"/>
    </location>
</feature>
<evidence type="ECO:0000313" key="7">
    <source>
        <dbReference type="Proteomes" id="UP000479691"/>
    </source>
</evidence>
<dbReference type="InterPro" id="IPR013087">
    <property type="entry name" value="Znf_C2H2_type"/>
</dbReference>
<comment type="caution">
    <text evidence="5">The sequence shown here is derived from an EMBL/GenBank/DDBJ whole genome shotgun (WGS) entry which is preliminary data.</text>
</comment>
<evidence type="ECO:0000313" key="8">
    <source>
        <dbReference type="Proteomes" id="UP000483672"/>
    </source>
</evidence>
<dbReference type="Proteomes" id="UP000483672">
    <property type="component" value="Unassembled WGS sequence"/>
</dbReference>
<dbReference type="InterPro" id="IPR059009">
    <property type="entry name" value="Znf_C2H2_17_1st"/>
</dbReference>
<feature type="domain" description="C2H2-type" evidence="2">
    <location>
        <begin position="321"/>
        <end position="347"/>
    </location>
</feature>
<accession>A0A6G1M471</accession>
<dbReference type="SMART" id="SM00355">
    <property type="entry name" value="ZnF_C2H2"/>
    <property type="match status" value="2"/>
</dbReference>
<feature type="region of interest" description="Disordered" evidence="1">
    <location>
        <begin position="141"/>
        <end position="232"/>
    </location>
</feature>
<evidence type="ECO:0000313" key="3">
    <source>
        <dbReference type="EMBL" id="KAF3177855.1"/>
    </source>
</evidence>
<dbReference type="Gene3D" id="3.30.160.60">
    <property type="entry name" value="Classic Zinc Finger"/>
    <property type="match status" value="1"/>
</dbReference>
<dbReference type="EMBL" id="WIWS01000095">
    <property type="protein sequence ID" value="KAF3208092.1"/>
    <property type="molecule type" value="Genomic_DNA"/>
</dbReference>
<dbReference type="Proteomes" id="UP000472727">
    <property type="component" value="Unassembled WGS sequence"/>
</dbReference>
<feature type="compositionally biased region" description="Acidic residues" evidence="1">
    <location>
        <begin position="214"/>
        <end position="229"/>
    </location>
</feature>
<evidence type="ECO:0000313" key="4">
    <source>
        <dbReference type="EMBL" id="KAF3208092.1"/>
    </source>
</evidence>
<dbReference type="Proteomes" id="UP000479691">
    <property type="component" value="Unassembled WGS sequence"/>
</dbReference>
<gene>
    <name evidence="4" type="ORF">TWF106_011524</name>
    <name evidence="5" type="ORF">TWF191_003383</name>
    <name evidence="3" type="ORF">TWF788_007638</name>
</gene>
<feature type="compositionally biased region" description="Polar residues" evidence="1">
    <location>
        <begin position="180"/>
        <end position="206"/>
    </location>
</feature>
<dbReference type="Pfam" id="PF26177">
    <property type="entry name" value="zf_C2H2_17_1st"/>
    <property type="match status" value="1"/>
</dbReference>
<dbReference type="EMBL" id="WIPF01000018">
    <property type="protein sequence ID" value="KAF3227861.1"/>
    <property type="molecule type" value="Genomic_DNA"/>
</dbReference>
<proteinExistence type="predicted"/>
<evidence type="ECO:0000313" key="6">
    <source>
        <dbReference type="Proteomes" id="UP000472727"/>
    </source>
</evidence>
<feature type="compositionally biased region" description="Polar residues" evidence="1">
    <location>
        <begin position="141"/>
        <end position="150"/>
    </location>
</feature>
<evidence type="ECO:0000256" key="1">
    <source>
        <dbReference type="SAM" id="MobiDB-lite"/>
    </source>
</evidence>
<protein>
    <recommendedName>
        <fullName evidence="2">C2H2-type domain-containing protein</fullName>
    </recommendedName>
</protein>
<sequence length="354" mass="40582">MEDAASRILNSSRNISPDSQMQTEVEELLDSELPRAMRRIARKEVRQRELTGDFVTDSGDLITYALELLDEVATAILEKRRMRAYVVRKSAGDDDSVDLDDAYDLEKKSTALMHICEELNQTSIFINKIWERALSETQPISIHPSRNTYTPFPERRRSSVPSSAHTQESPLPLYPYNIRDSGQTFDYPNSHHQPSPLASQSNNGQFAQRFPDSENYDEQEEYDEEEEEGGMPSYLNTREEMEIDHSGTLYQVRRTSGSTPASLSSPGSIDPELGLDKRGTGNYTCRYGWDCTKGGVANEVLVVFKRNSEFRMHMNKHEKPYKCDVPGCKNTGFSRQDLLNRHKIKLHKLYYNYN</sequence>
<evidence type="ECO:0000313" key="5">
    <source>
        <dbReference type="EMBL" id="KAF3227861.1"/>
    </source>
</evidence>
<dbReference type="AlphaFoldDB" id="A0A6G1M471"/>